<evidence type="ECO:0000259" key="2">
    <source>
        <dbReference type="Pfam" id="PF14028"/>
    </source>
</evidence>
<gene>
    <name evidence="3" type="ORF">QM524_09485</name>
</gene>
<dbReference type="NCBIfam" id="TIGR03891">
    <property type="entry name" value="thiopep_ocin"/>
    <property type="match status" value="1"/>
</dbReference>
<name>A0ABT6Y798_9BACT</name>
<dbReference type="InterPro" id="IPR006827">
    <property type="entry name" value="Lant_deHydtase_N"/>
</dbReference>
<accession>A0ABT6Y798</accession>
<protein>
    <submittedName>
        <fullName evidence="3">Lantibiotic dehydratase</fullName>
    </submittedName>
</protein>
<dbReference type="InterPro" id="IPR023809">
    <property type="entry name" value="Thiopep_bacteriocin_synth_dom"/>
</dbReference>
<proteinExistence type="predicted"/>
<feature type="domain" description="Lantibiotic dehydratase N-terminal" evidence="1">
    <location>
        <begin position="34"/>
        <end position="681"/>
    </location>
</feature>
<evidence type="ECO:0000313" key="4">
    <source>
        <dbReference type="Proteomes" id="UP001236507"/>
    </source>
</evidence>
<evidence type="ECO:0000259" key="1">
    <source>
        <dbReference type="Pfam" id="PF04738"/>
    </source>
</evidence>
<dbReference type="Pfam" id="PF14028">
    <property type="entry name" value="Lant_dehydr_C"/>
    <property type="match status" value="1"/>
</dbReference>
<evidence type="ECO:0000313" key="3">
    <source>
        <dbReference type="EMBL" id="MDI9859440.1"/>
    </source>
</evidence>
<dbReference type="EMBL" id="JASHIF010000008">
    <property type="protein sequence ID" value="MDI9859440.1"/>
    <property type="molecule type" value="Genomic_DNA"/>
</dbReference>
<keyword evidence="4" id="KW-1185">Reference proteome</keyword>
<dbReference type="Proteomes" id="UP001236507">
    <property type="component" value="Unassembled WGS sequence"/>
</dbReference>
<feature type="domain" description="Thiopeptide-type bacteriocin biosynthesis" evidence="2">
    <location>
        <begin position="753"/>
        <end position="1020"/>
    </location>
</feature>
<sequence>MTTNYQFLPQLIIRTPAFAFNDDFDETFLFQLLENPQFTEALYLASPVLFEEAKALKNQEKVDAKKKQKVLFSLSKYYTRMCSRCTPFGLFAGCAIAEWSDQTSIQFAESFHRHTRLDMHYAGALAQRLAEIPEIAQRILYYPNSSQYRLGEEFRYVEYRYVNGKRQHQISAIDYSPYIDFILQKAQSGATLLELALSLVEDEITLEQALDFVAELINAQLLVSELEPAITGDTFTQQLITILARINHNGDLEGILSILQKVEEALQNIDKQSYNPVESYAQIMELLKPLGIPFEEGKLFQTDRINQLEQTFIQKDIQEDISEAIELLYKAQTPSENGTLKQFIDQFYERYDAQEVPLLVALDTEAGIGYGITGKNQLTPIAEGLSAKGQVSSTKSWQMGDWEQYLFQQWLEAYRQSAFQIDLQEKEIAQLFSDKPPMAASIPVMFRLTGDSQYPMYLENIGGSSAVNIIGRFAHASEEILSVAKEITEQEQAQNPEVILAEIVHLPENRVGNIILHPAFRQYEIPYLAKSSVGSVYQLSLDDLMVSVDILARKVILRSKRLQKEIVPRLSNAHNYIHNAVPVYRFLGDLQHQGQTNSVGINWQKVYPEASFYPRVCFKNMILEPATWQLQRKDFEKLLKQPENQEALDLFLEEWKLPQRFVLSDSDNELLVNTQNPLSVQTWLDTIKNRSEIILKEFLFNPNSAIFQNNQQKGFTNQVVAFLVKKEKHYTSKPLLVKPLESTQRSFALGSEWLYYKVYCGVQSAEVILSEAITPVLTYLKDAQLIDNWFFIRYADPEKHIRLRFHLKDVNAITQVLTAINRALLIFKENNRISQILVDTYERELERYGANIIDETEQWFGADSDMVLGFINATSKENRDDLRWIFACKALDILLNDFDCTIQAKYSLMESMRDSFAREFNLDKPMKLLLDAKFRENRKVLEQFLVLELEDEHEYAPLLSLIQARSMNTTSIVKVIVEKQDIAYRSKYLSDLIHMTINRIFPDGQRTHELLIYDFMSRYYKSLMARSKQ</sequence>
<dbReference type="Pfam" id="PF04738">
    <property type="entry name" value="Lant_dehydr_N"/>
    <property type="match status" value="1"/>
</dbReference>
<comment type="caution">
    <text evidence="3">The sequence shown here is derived from an EMBL/GenBank/DDBJ whole genome shotgun (WGS) entry which is preliminary data.</text>
</comment>
<reference evidence="3 4" key="1">
    <citation type="submission" date="2023-05" db="EMBL/GenBank/DDBJ databases">
        <title>Novel species of genus Flectobacillus isolated from stream in China.</title>
        <authorList>
            <person name="Lu H."/>
        </authorList>
    </citation>
    <scope>NUCLEOTIDE SEQUENCE [LARGE SCALE GENOMIC DNA]</scope>
    <source>
        <strain evidence="3 4">KCTC 42575</strain>
    </source>
</reference>
<dbReference type="RefSeq" id="WP_283344385.1">
    <property type="nucleotide sequence ID" value="NZ_JASHIF010000008.1"/>
</dbReference>
<organism evidence="3 4">
    <name type="scientific">Flectobacillus roseus</name>
    <dbReference type="NCBI Taxonomy" id="502259"/>
    <lineage>
        <taxon>Bacteria</taxon>
        <taxon>Pseudomonadati</taxon>
        <taxon>Bacteroidota</taxon>
        <taxon>Cytophagia</taxon>
        <taxon>Cytophagales</taxon>
        <taxon>Flectobacillaceae</taxon>
        <taxon>Flectobacillus</taxon>
    </lineage>
</organism>